<gene>
    <name evidence="7" type="ORF">PHYEVI_LOCUS9683</name>
</gene>
<protein>
    <submittedName>
        <fullName evidence="7">Uncharacterized protein</fullName>
    </submittedName>
</protein>
<dbReference type="AlphaFoldDB" id="A0A9N9TW12"/>
<evidence type="ECO:0000256" key="4">
    <source>
        <dbReference type="ARBA" id="ARBA00022968"/>
    </source>
</evidence>
<dbReference type="GO" id="GO:0016020">
    <property type="term" value="C:membrane"/>
    <property type="evidence" value="ECO:0007669"/>
    <property type="project" value="UniProtKB-SubCell"/>
</dbReference>
<reference evidence="7" key="1">
    <citation type="submission" date="2022-01" db="EMBL/GenBank/DDBJ databases">
        <authorList>
            <person name="King R."/>
        </authorList>
    </citation>
    <scope>NUCLEOTIDE SEQUENCE</scope>
</reference>
<keyword evidence="6" id="KW-0472">Membrane</keyword>
<organism evidence="7 8">
    <name type="scientific">Phyllotreta striolata</name>
    <name type="common">Striped flea beetle</name>
    <name type="synonym">Crioceris striolata</name>
    <dbReference type="NCBI Taxonomy" id="444603"/>
    <lineage>
        <taxon>Eukaryota</taxon>
        <taxon>Metazoa</taxon>
        <taxon>Ecdysozoa</taxon>
        <taxon>Arthropoda</taxon>
        <taxon>Hexapoda</taxon>
        <taxon>Insecta</taxon>
        <taxon>Pterygota</taxon>
        <taxon>Neoptera</taxon>
        <taxon>Endopterygota</taxon>
        <taxon>Coleoptera</taxon>
        <taxon>Polyphaga</taxon>
        <taxon>Cucujiformia</taxon>
        <taxon>Chrysomeloidea</taxon>
        <taxon>Chrysomelidae</taxon>
        <taxon>Galerucinae</taxon>
        <taxon>Alticini</taxon>
        <taxon>Phyllotreta</taxon>
    </lineage>
</organism>
<evidence type="ECO:0000256" key="6">
    <source>
        <dbReference type="ARBA" id="ARBA00023136"/>
    </source>
</evidence>
<accession>A0A9N9TW12</accession>
<proteinExistence type="inferred from homology"/>
<dbReference type="PANTHER" id="PTHR23033">
    <property type="entry name" value="BETA1,3-GALACTOSYLTRANSFERASE"/>
    <property type="match status" value="1"/>
</dbReference>
<dbReference type="EMBL" id="OU900099">
    <property type="protein sequence ID" value="CAG9863392.1"/>
    <property type="molecule type" value="Genomic_DNA"/>
</dbReference>
<keyword evidence="4" id="KW-0735">Signal-anchor</keyword>
<name>A0A9N9TW12_PHYSR</name>
<keyword evidence="5" id="KW-1133">Transmembrane helix</keyword>
<dbReference type="InterPro" id="IPR026050">
    <property type="entry name" value="C1GALT1/C1GALT1_chp1"/>
</dbReference>
<dbReference type="OrthoDB" id="414175at2759"/>
<sequence>MVHFYLRVSVFLLGVLIGIFLAKYPINVVNNNENVSTNPSYDKWLLENKIKRNNVIWDRLRYGENVKSVIESDFLFKKVPVTCLIILKNYKNEEPIRNTWAKGCNELKFIKIPQTRSAPFKSRQERSSWMLLCNQLQDLSITDWVFIVNDYSFVIMENLRYYVAPLDPNDKHYLGHAVEFWTTQFNSKNGGILLSRGSIEVIKSRTTKANCSSISYLNREDFYLGKTMATLGISPNDTRDNTGLSRFLPFNLNSLLFNNENHLYKNAFPFKCCSKNSITFQALDGDKMYLYYYLLYTMQVFHYGQYGNKPNSQDRDDEIWKRFLRERNIFNDNISSEEYFRVWVKYIDNPSTFAAKLQEELSNNIEL</sequence>
<evidence type="ECO:0000313" key="7">
    <source>
        <dbReference type="EMBL" id="CAG9863392.1"/>
    </source>
</evidence>
<dbReference type="Gene3D" id="3.90.550.50">
    <property type="match status" value="1"/>
</dbReference>
<dbReference type="GO" id="GO:0016263">
    <property type="term" value="F:glycoprotein-N-acetylgalactosamine 3-beta-galactosyltransferase activity"/>
    <property type="evidence" value="ECO:0007669"/>
    <property type="project" value="TreeGrafter"/>
</dbReference>
<evidence type="ECO:0000256" key="2">
    <source>
        <dbReference type="ARBA" id="ARBA00006462"/>
    </source>
</evidence>
<keyword evidence="3" id="KW-0812">Transmembrane</keyword>
<evidence type="ECO:0000256" key="5">
    <source>
        <dbReference type="ARBA" id="ARBA00022989"/>
    </source>
</evidence>
<comment type="subcellular location">
    <subcellularLocation>
        <location evidence="1">Membrane</location>
        <topology evidence="1">Single-pass type II membrane protein</topology>
    </subcellularLocation>
</comment>
<keyword evidence="8" id="KW-1185">Reference proteome</keyword>
<evidence type="ECO:0000256" key="3">
    <source>
        <dbReference type="ARBA" id="ARBA00022692"/>
    </source>
</evidence>
<dbReference type="Proteomes" id="UP001153712">
    <property type="component" value="Chromosome 6"/>
</dbReference>
<dbReference type="PANTHER" id="PTHR23033:SF14">
    <property type="entry name" value="GLYCOPROTEIN-N-ACETYLGALACTOSAMINE 3-BETA-GALACTOSYLTRANSFERASE 1-RELATED"/>
    <property type="match status" value="1"/>
</dbReference>
<evidence type="ECO:0000256" key="1">
    <source>
        <dbReference type="ARBA" id="ARBA00004606"/>
    </source>
</evidence>
<comment type="similarity">
    <text evidence="2">Belongs to the glycosyltransferase 31 family. Beta3-Gal-T subfamily.</text>
</comment>
<evidence type="ECO:0000313" key="8">
    <source>
        <dbReference type="Proteomes" id="UP001153712"/>
    </source>
</evidence>